<organism evidence="3 4">
    <name type="scientific">Linum tenue</name>
    <dbReference type="NCBI Taxonomy" id="586396"/>
    <lineage>
        <taxon>Eukaryota</taxon>
        <taxon>Viridiplantae</taxon>
        <taxon>Streptophyta</taxon>
        <taxon>Embryophyta</taxon>
        <taxon>Tracheophyta</taxon>
        <taxon>Spermatophyta</taxon>
        <taxon>Magnoliopsida</taxon>
        <taxon>eudicotyledons</taxon>
        <taxon>Gunneridae</taxon>
        <taxon>Pentapetalae</taxon>
        <taxon>rosids</taxon>
        <taxon>fabids</taxon>
        <taxon>Malpighiales</taxon>
        <taxon>Linaceae</taxon>
        <taxon>Linum</taxon>
    </lineage>
</organism>
<protein>
    <recommendedName>
        <fullName evidence="2">Reverse transcriptase zinc-binding domain-containing protein</fullName>
    </recommendedName>
</protein>
<evidence type="ECO:0000313" key="4">
    <source>
        <dbReference type="Proteomes" id="UP001154282"/>
    </source>
</evidence>
<name>A0AAV0RND8_9ROSI</name>
<proteinExistence type="predicted"/>
<feature type="domain" description="Reverse transcriptase zinc-binding" evidence="2">
    <location>
        <begin position="27"/>
        <end position="114"/>
    </location>
</feature>
<evidence type="ECO:0000313" key="3">
    <source>
        <dbReference type="EMBL" id="CAI0559080.1"/>
    </source>
</evidence>
<sequence>MSMINTRLPNWKGPGRVIWNPNLSSGFSVHSAYEKLGETILPGEDGFPCKSVWRHVIPSKICVFMWLIYHGRILTIDNLKRKGFQLANRCMLCKEGEETINHLFIFCSFSSEVWRILRTFIPIARGAERDDDMKDRIRRWAHSKPNSPPQWCSFAFLHAFCWNIWYERNSRTFKDSETTIRVVAYRIGRVITHWLSAARVVDRRVAESWLYEMKTRLTPPRSGQHGNQDQQLLDDQSLIHRPSR</sequence>
<comment type="caution">
    <text evidence="3">The sequence shown here is derived from an EMBL/GenBank/DDBJ whole genome shotgun (WGS) entry which is preliminary data.</text>
</comment>
<dbReference type="Proteomes" id="UP001154282">
    <property type="component" value="Unassembled WGS sequence"/>
</dbReference>
<dbReference type="InterPro" id="IPR026960">
    <property type="entry name" value="RVT-Znf"/>
</dbReference>
<evidence type="ECO:0000256" key="1">
    <source>
        <dbReference type="SAM" id="MobiDB-lite"/>
    </source>
</evidence>
<dbReference type="Pfam" id="PF13966">
    <property type="entry name" value="zf-RVT"/>
    <property type="match status" value="1"/>
</dbReference>
<dbReference type="AlphaFoldDB" id="A0AAV0RND8"/>
<dbReference type="EMBL" id="CAMGYJ010000011">
    <property type="protein sequence ID" value="CAI0559080.1"/>
    <property type="molecule type" value="Genomic_DNA"/>
</dbReference>
<gene>
    <name evidence="3" type="ORF">LITE_LOCUS49046</name>
</gene>
<feature type="region of interest" description="Disordered" evidence="1">
    <location>
        <begin position="220"/>
        <end position="244"/>
    </location>
</feature>
<keyword evidence="4" id="KW-1185">Reference proteome</keyword>
<evidence type="ECO:0000259" key="2">
    <source>
        <dbReference type="Pfam" id="PF13966"/>
    </source>
</evidence>
<reference evidence="3" key="1">
    <citation type="submission" date="2022-08" db="EMBL/GenBank/DDBJ databases">
        <authorList>
            <person name="Gutierrez-Valencia J."/>
        </authorList>
    </citation>
    <scope>NUCLEOTIDE SEQUENCE</scope>
</reference>
<accession>A0AAV0RND8</accession>